<dbReference type="SUPFAM" id="SSF49785">
    <property type="entry name" value="Galactose-binding domain-like"/>
    <property type="match status" value="4"/>
</dbReference>
<dbReference type="InterPro" id="IPR005084">
    <property type="entry name" value="CBM6"/>
</dbReference>
<dbReference type="GO" id="GO:0009251">
    <property type="term" value="P:glucan catabolic process"/>
    <property type="evidence" value="ECO:0007669"/>
    <property type="project" value="TreeGrafter"/>
</dbReference>
<dbReference type="EC" id="3.2.1.21" evidence="3"/>
<dbReference type="InterPro" id="IPR033452">
    <property type="entry name" value="GH30_C"/>
</dbReference>
<evidence type="ECO:0000256" key="3">
    <source>
        <dbReference type="ARBA" id="ARBA00012744"/>
    </source>
</evidence>
<dbReference type="InterPro" id="IPR001764">
    <property type="entry name" value="Glyco_hydro_3_N"/>
</dbReference>
<dbReference type="InterPro" id="IPR051915">
    <property type="entry name" value="Cellulose_Degrad_GH3"/>
</dbReference>
<dbReference type="PRINTS" id="PR00133">
    <property type="entry name" value="GLHYDRLASE3"/>
</dbReference>
<evidence type="ECO:0000256" key="4">
    <source>
        <dbReference type="ARBA" id="ARBA00022729"/>
    </source>
</evidence>
<feature type="domain" description="SLH" evidence="10">
    <location>
        <begin position="2438"/>
        <end position="2492"/>
    </location>
</feature>
<dbReference type="GO" id="GO:0008422">
    <property type="term" value="F:beta-glucosidase activity"/>
    <property type="evidence" value="ECO:0007669"/>
    <property type="project" value="UniProtKB-EC"/>
</dbReference>
<dbReference type="RefSeq" id="WP_120109065.1">
    <property type="nucleotide sequence ID" value="NZ_QXQB01000002.1"/>
</dbReference>
<dbReference type="CDD" id="cd04080">
    <property type="entry name" value="CBM6_cellulase-like"/>
    <property type="match status" value="2"/>
</dbReference>
<dbReference type="InterPro" id="IPR036881">
    <property type="entry name" value="Glyco_hydro_3_C_sf"/>
</dbReference>
<dbReference type="EMBL" id="QXQB01000002">
    <property type="protein sequence ID" value="RJX39518.1"/>
    <property type="molecule type" value="Genomic_DNA"/>
</dbReference>
<evidence type="ECO:0000259" key="9">
    <source>
        <dbReference type="PROSITE" id="PS51175"/>
    </source>
</evidence>
<feature type="domain" description="SLH" evidence="10">
    <location>
        <begin position="2307"/>
        <end position="2369"/>
    </location>
</feature>
<dbReference type="InterPro" id="IPR017853">
    <property type="entry name" value="GH"/>
</dbReference>
<dbReference type="InterPro" id="IPR059177">
    <property type="entry name" value="GH29D-like_dom"/>
</dbReference>
<evidence type="ECO:0000256" key="1">
    <source>
        <dbReference type="ARBA" id="ARBA00000448"/>
    </source>
</evidence>
<evidence type="ECO:0000256" key="8">
    <source>
        <dbReference type="SAM" id="SignalP"/>
    </source>
</evidence>
<feature type="domain" description="CBM6" evidence="9">
    <location>
        <begin position="658"/>
        <end position="781"/>
    </location>
</feature>
<dbReference type="Gene3D" id="3.20.20.300">
    <property type="entry name" value="Glycoside hydrolase, family 3, N-terminal domain"/>
    <property type="match status" value="1"/>
</dbReference>
<comment type="caution">
    <text evidence="11">The sequence shown here is derived from an EMBL/GenBank/DDBJ whole genome shotgun (WGS) entry which is preliminary data.</text>
</comment>
<gene>
    <name evidence="11" type="ORF">D3P09_08825</name>
</gene>
<feature type="domain" description="CBM6" evidence="9">
    <location>
        <begin position="1382"/>
        <end position="1511"/>
    </location>
</feature>
<dbReference type="SMART" id="SM00606">
    <property type="entry name" value="CBD_IV"/>
    <property type="match status" value="3"/>
</dbReference>
<feature type="domain" description="CBM6" evidence="9">
    <location>
        <begin position="1863"/>
        <end position="1985"/>
    </location>
</feature>
<keyword evidence="5 7" id="KW-0378">Hydrolase</keyword>
<feature type="domain" description="SLH" evidence="10">
    <location>
        <begin position="2370"/>
        <end position="2433"/>
    </location>
</feature>
<dbReference type="Gene3D" id="2.60.120.260">
    <property type="entry name" value="Galactose-binding domain-like"/>
    <property type="match status" value="4"/>
</dbReference>
<dbReference type="InterPro" id="IPR033453">
    <property type="entry name" value="Glyco_hydro_30_TIM-barrel"/>
</dbReference>
<dbReference type="InterPro" id="IPR006584">
    <property type="entry name" value="Cellulose-bd_IV"/>
</dbReference>
<name>A0A3A6PJU0_9BACL</name>
<dbReference type="InterPro" id="IPR036962">
    <property type="entry name" value="Glyco_hydro_3_N_sf"/>
</dbReference>
<keyword evidence="4 8" id="KW-0732">Signal</keyword>
<proteinExistence type="inferred from homology"/>
<sequence length="2492" mass="264793">MGRKVKRLLSSFLAFTLVTGLFTAAGAPSAEAAAAGSLPVYLNPAKSADERAADLLGRMTLEEKAGQMIQPEKSNITPQEVKQYFIGSVLSGGGSFPNNRQADSTETKWRELTDSFQDGALSTRLGIPLLYGVDAVHGHNNVLGATLFPHNIGLGAANNAALMRQIGQATAKEMRATGTNWDFAPTIAAPQDIRWGRTYEGFSSDPDRTGALGAAFIEGLQGKTDAERRNPLRAVGTAKHFIGEGFTDNGKNQGDTTKYTEEQILAHDLKMYEEAIAAGVQTVMASYHSIAGLKMHANKRLLTDVLKGELGFKGFVISDYNAIQQINRDQNGNAVSGLKNQVRVSVNAGVDMFMLTGDWKNALNHLIALVNEGAITQERLDDAVLRILKVKIASGLFEYPKADKDLAGSAGAAAHRNIARQAVAESLVLLKNDKVNGTPILAQLPKMNKLYVAGKSADDIGIQSGGWSITWQGASGKITEGTTILKGIRDAAAGTSKTVTYNKHGRGATGHDVAIVVIGETPYAESDGDRTSLDLDEVDRETLRNIRESDPNIPIVVVLVSGRPMTISGQLGDWQGLVAAWLPGTEGRGVADVLLGSKDFKGTNPIEWPFYVSANYPLTAGSDNLLFDVGYGLKRAEETPELPEAPALPQPHAESIPGKIEAEAFSAKSNGLNTETTQDEGGGLNVGWTSAGAWLDYRVNVEEPGTYKAAFRYAGNGGATGIRVKRADGATAGTLSVGSTGGWQNWVTAEVQDIVLPKGGVQTLRLEFVAGDINFNWVEFTRTGDVPAGGDGGGTGPGPIDNEGTGDVIIAGGVESWISSERDAADRKWYYSDRYQPGDKKLEPGANLDLRLPDGGDVTAITLNPDKTYQSMMGIGSSMEESTIYNLMKMSQGKQDELLRKLVHPEDGIGMSLIRLTIGTSDFTAQKFYSYNDMPPGQTDEKLEHFSIQKDIDLGIIPTVKKIQQINPDMKFFASPWSPPGWMKTTDSMIRGQVKEEYLPLVAKYYEKFLEAYADHGIYFEGMTLQNEPLLEIDYPSTAMSWQQTSRLAKLLRERLDANSNPRIQSVKLWMFDHNPGDTMAFPALVLGDELEGAYDAVEGTAFHDYGGELSMMSVLQEMFPEKSVYLTERAVWGTTGADRIAQYFRNYARSYNSWVTMLDSDIATHQWVGIPDPTPVIQDSSNPDNYWILPEYYLMGHYTKFVKPGYVRIDSNYGSASTVTNVAFASPDGKEIVTVVINRTADPQPFKILVDGLQINATLPAKSVATYRFDRAQALQPKAEVAASAFASAEGQYAVQGDAVGGFSETDQAAFRYVTEVKEGGTYYADIEYSGSPQEAELQIGTGEAIALVQDTGGNSAKVRSLISLQAGKQLLTLNAGGSGYTIRSIALSAADSGVTALPGLVEGSRYSIAYGVVTQGNSLTGADQGDWVEYTVLASGAGDYRVTYQYAAPAAGGEVKVTVNDEEQSVVPLPGTTGAFGRASGTLSLGDGINKIRLDVAGTVSRLDFIAIGAALVPEQQPIVEGSEAGAQITVHLLNGSFAADLNKDNWSIIGLDGITVASVERTDDSTAVVTLAGAAVEDYDSDRTALLSAVSDEADGAAGGTLTASILFTAVNDPESISVSPAQVGYSADGKEIVVTITGGKLLADHADAITLSGPAVDRGGVSLASAEWVSATQVKLKLAWNGTTYYDDLLLNVHVPVTAYGDSAGGSELTAHTVLEGTVNVSEPIGLLDLNALDRFHSMKGLTVSGSGATSRLTGIDAGDYAEYLVDVPESGKYMAILTVTSNSQAYNGIVWQTSGGADKTAMTVPNLYNQVVQMRTELQLSKGEQRIRLAAGAGSYELRGIKFEKLAVPATGAGNGTLKVEAETYTKASSAAVQTNNAGAANEFRNIGFTVAGGHVDYTVHVTEGGYYKVVYRYGTPQSGVRMTIGNESGASYGTVPMGATGGWDSYQEVSHVVQLPAGVQTLRLNFGGEGANLDWFSLEPSEPVQESGGGTVALPKASLKVGAYNGSRSVTLSSATEGAAIYYTLDGSVPSKGNGEKYSRAIVMNELAVIRAIAVKDGMQDSFIAPFTYQISPGTGTGGGEVITPPVTEEPEVVDGKEITAPAPVVDEATGIATTEITAAALEDALSGGTSGTVQRITIRVPVADGAKGYEVVLPKDSISHSGLDYYLVIVTPTGTIEVPSHMVSQSAAAEAKKLSIIIREADRTNLSDELKAQIGTRPVVELHLAIDGVPVPWSNPDAPVHVSVPYQPAEQESGNTEWLTVRYIDNDGAAHAVPSGQYRSASKAVIFTTSHFSSFAVVYVEKSFGDLGRYAWAKHEIEVMAAKGVINGISEQAYAPERQVKRADFLLLLARALGWEAKANVEGMLGFSDVAEGDYYYDAVLAARALGIVTGRADGTFDPGASITRQEMMAMTARALAVSGKPLKGGDASLLGGFSDLGKLASYAKESASLLLANDIVKGSDGKLNPLGHTTRAEAAVIVYRIYNK</sequence>
<dbReference type="Pfam" id="PF00395">
    <property type="entry name" value="SLH"/>
    <property type="match status" value="3"/>
</dbReference>
<dbReference type="InterPro" id="IPR008979">
    <property type="entry name" value="Galactose-bd-like_sf"/>
</dbReference>
<evidence type="ECO:0000259" key="10">
    <source>
        <dbReference type="PROSITE" id="PS51272"/>
    </source>
</evidence>
<evidence type="ECO:0000256" key="7">
    <source>
        <dbReference type="RuleBase" id="RU361161"/>
    </source>
</evidence>
<dbReference type="SUPFAM" id="SSF52279">
    <property type="entry name" value="Beta-D-glucan exohydrolase, C-terminal domain"/>
    <property type="match status" value="1"/>
</dbReference>
<dbReference type="SUPFAM" id="SSF51445">
    <property type="entry name" value="(Trans)glycosidases"/>
    <property type="match status" value="2"/>
</dbReference>
<keyword evidence="6 7" id="KW-0326">Glycosidase</keyword>
<evidence type="ECO:0000256" key="5">
    <source>
        <dbReference type="ARBA" id="ARBA00022801"/>
    </source>
</evidence>
<dbReference type="Pfam" id="PF02055">
    <property type="entry name" value="Glyco_hydro_30"/>
    <property type="match status" value="1"/>
</dbReference>
<dbReference type="Proteomes" id="UP000267798">
    <property type="component" value="Unassembled WGS sequence"/>
</dbReference>
<evidence type="ECO:0000313" key="12">
    <source>
        <dbReference type="Proteomes" id="UP000267798"/>
    </source>
</evidence>
<evidence type="ECO:0000313" key="11">
    <source>
        <dbReference type="EMBL" id="RJX39518.1"/>
    </source>
</evidence>
<dbReference type="Pfam" id="PF00933">
    <property type="entry name" value="Glyco_hydro_3"/>
    <property type="match status" value="1"/>
</dbReference>
<dbReference type="PANTHER" id="PTHR30620:SF16">
    <property type="entry name" value="LYSOSOMAL BETA GLUCOSIDASE"/>
    <property type="match status" value="1"/>
</dbReference>
<evidence type="ECO:0000256" key="2">
    <source>
        <dbReference type="ARBA" id="ARBA00005336"/>
    </source>
</evidence>
<comment type="catalytic activity">
    <reaction evidence="1">
        <text>Hydrolysis of terminal, non-reducing beta-D-glucosyl residues with release of beta-D-glucose.</text>
        <dbReference type="EC" id="3.2.1.21"/>
    </reaction>
</comment>
<dbReference type="Pfam" id="PF13290">
    <property type="entry name" value="CHB_HEX_C_1"/>
    <property type="match status" value="1"/>
</dbReference>
<feature type="chain" id="PRO_5039004300" description="beta-glucosidase" evidence="8">
    <location>
        <begin position="25"/>
        <end position="2492"/>
    </location>
</feature>
<dbReference type="InterPro" id="IPR013780">
    <property type="entry name" value="Glyco_hydro_b"/>
</dbReference>
<dbReference type="OrthoDB" id="9805821at2"/>
<keyword evidence="12" id="KW-1185">Reference proteome</keyword>
<dbReference type="Gene3D" id="3.40.50.1700">
    <property type="entry name" value="Glycoside hydrolase family 3 C-terminal domain"/>
    <property type="match status" value="1"/>
</dbReference>
<dbReference type="Gene3D" id="3.20.20.80">
    <property type="entry name" value="Glycosidases"/>
    <property type="match status" value="1"/>
</dbReference>
<dbReference type="Pfam" id="PF17189">
    <property type="entry name" value="Glyco_hydro_30C"/>
    <property type="match status" value="1"/>
</dbReference>
<dbReference type="PANTHER" id="PTHR30620">
    <property type="entry name" value="PERIPLASMIC BETA-GLUCOSIDASE-RELATED"/>
    <property type="match status" value="1"/>
</dbReference>
<evidence type="ECO:0000256" key="6">
    <source>
        <dbReference type="ARBA" id="ARBA00023295"/>
    </source>
</evidence>
<accession>A0A3A6PJU0</accession>
<dbReference type="InterPro" id="IPR019800">
    <property type="entry name" value="Glyco_hydro_3_AS"/>
</dbReference>
<dbReference type="PROSITE" id="PS00775">
    <property type="entry name" value="GLYCOSYL_HYDROL_F3"/>
    <property type="match status" value="1"/>
</dbReference>
<dbReference type="Gene3D" id="2.60.40.1180">
    <property type="entry name" value="Golgi alpha-mannosidase II"/>
    <property type="match status" value="1"/>
</dbReference>
<reference evidence="11 12" key="1">
    <citation type="submission" date="2018-09" db="EMBL/GenBank/DDBJ databases">
        <title>Paenibacillus aracenensis nov. sp. isolated from a cave in southern Spain.</title>
        <authorList>
            <person name="Jurado V."/>
            <person name="Gutierrez-Patricio S."/>
            <person name="Gonzalez-Pimentel J.L."/>
            <person name="Miller A.Z."/>
            <person name="Laiz L."/>
            <person name="Saiz-Jimenez C."/>
        </authorList>
    </citation>
    <scope>NUCLEOTIDE SEQUENCE [LARGE SCALE GENOMIC DNA]</scope>
    <source>
        <strain evidence="11 12">JCM 19203</strain>
    </source>
</reference>
<dbReference type="GO" id="GO:0030246">
    <property type="term" value="F:carbohydrate binding"/>
    <property type="evidence" value="ECO:0007669"/>
    <property type="project" value="InterPro"/>
</dbReference>
<organism evidence="11 12">
    <name type="scientific">Paenibacillus pinisoli</name>
    <dbReference type="NCBI Taxonomy" id="1276110"/>
    <lineage>
        <taxon>Bacteria</taxon>
        <taxon>Bacillati</taxon>
        <taxon>Bacillota</taxon>
        <taxon>Bacilli</taxon>
        <taxon>Bacillales</taxon>
        <taxon>Paenibacillaceae</taxon>
        <taxon>Paenibacillus</taxon>
    </lineage>
</organism>
<feature type="signal peptide" evidence="8">
    <location>
        <begin position="1"/>
        <end position="24"/>
    </location>
</feature>
<comment type="similarity">
    <text evidence="2 7">Belongs to the glycosyl hydrolase 3 family.</text>
</comment>
<dbReference type="Pfam" id="PF03422">
    <property type="entry name" value="CBM_6"/>
    <property type="match status" value="3"/>
</dbReference>
<dbReference type="InterPro" id="IPR002772">
    <property type="entry name" value="Glyco_hydro_3_C"/>
</dbReference>
<dbReference type="Pfam" id="PF01915">
    <property type="entry name" value="Glyco_hydro_3_C"/>
    <property type="match status" value="1"/>
</dbReference>
<dbReference type="PROSITE" id="PS51272">
    <property type="entry name" value="SLH"/>
    <property type="match status" value="3"/>
</dbReference>
<dbReference type="PROSITE" id="PS51175">
    <property type="entry name" value="CBM6"/>
    <property type="match status" value="3"/>
</dbReference>
<protein>
    <recommendedName>
        <fullName evidence="3">beta-glucosidase</fullName>
        <ecNumber evidence="3">3.2.1.21</ecNumber>
    </recommendedName>
</protein>
<dbReference type="InterPro" id="IPR001119">
    <property type="entry name" value="SLH_dom"/>
</dbReference>